<dbReference type="PANTHER" id="PTHR31818">
    <property type="entry name" value="O-FUCOSYLTRANSFERASE 16"/>
    <property type="match status" value="1"/>
</dbReference>
<dbReference type="EMBL" id="JAAWWB010000010">
    <property type="protein sequence ID" value="KAG6774807.1"/>
    <property type="molecule type" value="Genomic_DNA"/>
</dbReference>
<feature type="compositionally biased region" description="Basic residues" evidence="7">
    <location>
        <begin position="623"/>
        <end position="632"/>
    </location>
</feature>
<feature type="compositionally biased region" description="Acidic residues" evidence="7">
    <location>
        <begin position="638"/>
        <end position="666"/>
    </location>
</feature>
<dbReference type="CDD" id="cd11299">
    <property type="entry name" value="O-FucT_plant"/>
    <property type="match status" value="1"/>
</dbReference>
<dbReference type="Proteomes" id="UP000886885">
    <property type="component" value="Chromosome 5D"/>
</dbReference>
<keyword evidence="2" id="KW-0328">Glycosyltransferase</keyword>
<sequence>MAFHRRRNHYYKRFRSVLPLISAVSGALLILFCLLTFLAPAPIDTNNPHHKNLVLYRTLYTANDVVEDTIGKPGEPVLHIPIKGRKDRDVWSSRNSKYFYGCSNASNKFPNADAITHPNRYLLIATSGGLNQQRTGITDAVVAARILNATLVVPKLDQKSFWKDSSDFSEIFDVDWYISSLANDVKIIKSLPRRRGKTWIPHNMRVPRKCSERCYQNRVLPVLLKRHAIQLTKFDYRLANKLDTQLQKLRCRVNYHALKFTDPILRMGEKLVHRMRMKSKHFIALHLSGANGPSYKIHVGPTNLINGDGWETILIVQFSISLLHAYFELMVEAIQLKLLIKSFTLSHSCLVRCTVALFEPDMLAFSGCYYGGGDKERKELGAIRKRWKTLHTVTIRSTKFDLVLNLNQSDFHFPVNSFGFHHACLYSRSGASNVFIHLQASNPDKERRHGKCPLTPKEVGLMLRALGYGSDVHIYVASGEVYDGEDTLAPLKALFPNFYTKETLASKEELEPFSSFSSRMAALDFIVCDESDVFVTNNNGNMAKILAGRRRYFGHKPTIRPNAKKLYRLFLNQTTMSWEAFASKMRTFQRGFMGEPKEVRPGRGEFHENPHTCICEDSEAKAKKNSGPRKYGKGYDALGDDIPSDYQNVDDEPELPDPDDDGDQDGSQEKGQFNETGMDYDELSNEEPELEEILSD</sequence>
<proteinExistence type="inferred from homology"/>
<dbReference type="InterPro" id="IPR019378">
    <property type="entry name" value="GDP-Fuc_O-FucTrfase"/>
</dbReference>
<organism evidence="8 9">
    <name type="scientific">Populus tomentosa</name>
    <name type="common">Chinese white poplar</name>
    <dbReference type="NCBI Taxonomy" id="118781"/>
    <lineage>
        <taxon>Eukaryota</taxon>
        <taxon>Viridiplantae</taxon>
        <taxon>Streptophyta</taxon>
        <taxon>Embryophyta</taxon>
        <taxon>Tracheophyta</taxon>
        <taxon>Spermatophyta</taxon>
        <taxon>Magnoliopsida</taxon>
        <taxon>eudicotyledons</taxon>
        <taxon>Gunneridae</taxon>
        <taxon>Pentapetalae</taxon>
        <taxon>rosids</taxon>
        <taxon>fabids</taxon>
        <taxon>Malpighiales</taxon>
        <taxon>Salicaceae</taxon>
        <taxon>Saliceae</taxon>
        <taxon>Populus</taxon>
    </lineage>
</organism>
<feature type="region of interest" description="Disordered" evidence="7">
    <location>
        <begin position="620"/>
        <end position="696"/>
    </location>
</feature>
<feature type="compositionally biased region" description="Acidic residues" evidence="7">
    <location>
        <begin position="678"/>
        <end position="696"/>
    </location>
</feature>
<accession>A0A8X7ZV50</accession>
<dbReference type="PANTHER" id="PTHR31818:SF1">
    <property type="entry name" value="O-FUCOSYLTRANSFERASE 16"/>
    <property type="match status" value="1"/>
</dbReference>
<dbReference type="InterPro" id="IPR024709">
    <property type="entry name" value="FucosylTrfase_pln"/>
</dbReference>
<evidence type="ECO:0000256" key="1">
    <source>
        <dbReference type="ARBA" id="ARBA00007737"/>
    </source>
</evidence>
<dbReference type="OrthoDB" id="1882547at2759"/>
<keyword evidence="4" id="KW-0294">Fucose metabolism</keyword>
<protein>
    <recommendedName>
        <fullName evidence="6">O-fucosyltransferase family protein</fullName>
    </recommendedName>
</protein>
<comment type="similarity">
    <text evidence="1">Belongs to the glycosyltransferase GT106 family.</text>
</comment>
<dbReference type="GO" id="GO:0006004">
    <property type="term" value="P:fucose metabolic process"/>
    <property type="evidence" value="ECO:0007669"/>
    <property type="project" value="UniProtKB-KW"/>
</dbReference>
<dbReference type="PIRSF" id="PIRSF009360">
    <property type="entry name" value="UCP009360"/>
    <property type="match status" value="1"/>
</dbReference>
<evidence type="ECO:0000256" key="2">
    <source>
        <dbReference type="ARBA" id="ARBA00022676"/>
    </source>
</evidence>
<keyword evidence="5" id="KW-0119">Carbohydrate metabolism</keyword>
<name>A0A8X7ZV50_POPTO</name>
<evidence type="ECO:0000313" key="9">
    <source>
        <dbReference type="Proteomes" id="UP000886885"/>
    </source>
</evidence>
<comment type="caution">
    <text evidence="8">The sequence shown here is derived from an EMBL/GenBank/DDBJ whole genome shotgun (WGS) entry which is preliminary data.</text>
</comment>
<keyword evidence="3" id="KW-0808">Transferase</keyword>
<dbReference type="Pfam" id="PF10250">
    <property type="entry name" value="O-FucT"/>
    <property type="match status" value="2"/>
</dbReference>
<evidence type="ECO:0000256" key="3">
    <source>
        <dbReference type="ARBA" id="ARBA00022679"/>
    </source>
</evidence>
<evidence type="ECO:0000256" key="5">
    <source>
        <dbReference type="ARBA" id="ARBA00023277"/>
    </source>
</evidence>
<dbReference type="AlphaFoldDB" id="A0A8X7ZV50"/>
<reference evidence="8" key="1">
    <citation type="journal article" date="2020" name="bioRxiv">
        <title>Hybrid origin of Populus tomentosa Carr. identified through genome sequencing and phylogenomic analysis.</title>
        <authorList>
            <person name="An X."/>
            <person name="Gao K."/>
            <person name="Chen Z."/>
            <person name="Li J."/>
            <person name="Yang X."/>
            <person name="Yang X."/>
            <person name="Zhou J."/>
            <person name="Guo T."/>
            <person name="Zhao T."/>
            <person name="Huang S."/>
            <person name="Miao D."/>
            <person name="Khan W.U."/>
            <person name="Rao P."/>
            <person name="Ye M."/>
            <person name="Lei B."/>
            <person name="Liao W."/>
            <person name="Wang J."/>
            <person name="Ji L."/>
            <person name="Li Y."/>
            <person name="Guo B."/>
            <person name="Mustafa N.S."/>
            <person name="Li S."/>
            <person name="Yun Q."/>
            <person name="Keller S.R."/>
            <person name="Mao J."/>
            <person name="Zhang R."/>
            <person name="Strauss S.H."/>
        </authorList>
    </citation>
    <scope>NUCLEOTIDE SEQUENCE</scope>
    <source>
        <strain evidence="8">GM15</strain>
        <tissue evidence="8">Leaf</tissue>
    </source>
</reference>
<dbReference type="GO" id="GO:0016757">
    <property type="term" value="F:glycosyltransferase activity"/>
    <property type="evidence" value="ECO:0007669"/>
    <property type="project" value="UniProtKB-KW"/>
</dbReference>
<evidence type="ECO:0000313" key="8">
    <source>
        <dbReference type="EMBL" id="KAG6774807.1"/>
    </source>
</evidence>
<evidence type="ECO:0000256" key="7">
    <source>
        <dbReference type="SAM" id="MobiDB-lite"/>
    </source>
</evidence>
<keyword evidence="9" id="KW-1185">Reference proteome</keyword>
<evidence type="ECO:0000256" key="6">
    <source>
        <dbReference type="ARBA" id="ARBA00030350"/>
    </source>
</evidence>
<gene>
    <name evidence="8" type="ORF">POTOM_022178</name>
</gene>
<evidence type="ECO:0000256" key="4">
    <source>
        <dbReference type="ARBA" id="ARBA00023253"/>
    </source>
</evidence>